<accession>A0A0M2HGD7</accession>
<dbReference type="Proteomes" id="UP000034098">
    <property type="component" value="Unassembled WGS sequence"/>
</dbReference>
<dbReference type="EMBL" id="JYJA01000012">
    <property type="protein sequence ID" value="KJL45713.1"/>
    <property type="molecule type" value="Genomic_DNA"/>
</dbReference>
<dbReference type="RefSeq" id="WP_052676615.1">
    <property type="nucleotide sequence ID" value="NZ_JYJA01000012.1"/>
</dbReference>
<evidence type="ECO:0000313" key="3">
    <source>
        <dbReference type="Proteomes" id="UP000034098"/>
    </source>
</evidence>
<feature type="region of interest" description="Disordered" evidence="1">
    <location>
        <begin position="150"/>
        <end position="174"/>
    </location>
</feature>
<name>A0A0M2HGD7_MICTR</name>
<protein>
    <recommendedName>
        <fullName evidence="4">DUF4913 domain-containing protein</fullName>
    </recommendedName>
</protein>
<evidence type="ECO:0000313" key="2">
    <source>
        <dbReference type="EMBL" id="KJL45713.1"/>
    </source>
</evidence>
<keyword evidence="3" id="KW-1185">Reference proteome</keyword>
<dbReference type="PATRIC" id="fig|69370.6.peg.78"/>
<reference evidence="2 3" key="1">
    <citation type="submission" date="2015-02" db="EMBL/GenBank/DDBJ databases">
        <title>Draft genome sequences of ten Microbacterium spp. with emphasis on heavy metal contaminated environments.</title>
        <authorList>
            <person name="Corretto E."/>
        </authorList>
    </citation>
    <scope>NUCLEOTIDE SEQUENCE [LARGE SCALE GENOMIC DNA]</scope>
    <source>
        <strain evidence="2 3">DSM 8608</strain>
    </source>
</reference>
<gene>
    <name evidence="2" type="ORF">RS82_00075</name>
</gene>
<evidence type="ECO:0008006" key="4">
    <source>
        <dbReference type="Google" id="ProtNLM"/>
    </source>
</evidence>
<dbReference type="OrthoDB" id="3535759at2"/>
<comment type="caution">
    <text evidence="2">The sequence shown here is derived from an EMBL/GenBank/DDBJ whole genome shotgun (WGS) entry which is preliminary data.</text>
</comment>
<proteinExistence type="predicted"/>
<dbReference type="AlphaFoldDB" id="A0A0M2HGD7"/>
<feature type="compositionally biased region" description="Polar residues" evidence="1">
    <location>
        <begin position="151"/>
        <end position="163"/>
    </location>
</feature>
<sequence>MTDLPPPPDYDDDIANDVSGYDPNQRYGSSEPLGAHIINWRTLPDHKAPDAWTALREWVEWFTIRYRISESVVPACWYKHGQLVEELSALHTAHTVAFDSTDAGFGPIGWHERLSLALPRMGKAYSGGCARGHDPLKPRSWHGITDEQEWNAWTTQAHATETPTAGPPERKEEG</sequence>
<organism evidence="2 3">
    <name type="scientific">Microbacterium trichothecenolyticum</name>
    <name type="common">Aureobacterium trichothecenolyticum</name>
    <dbReference type="NCBI Taxonomy" id="69370"/>
    <lineage>
        <taxon>Bacteria</taxon>
        <taxon>Bacillati</taxon>
        <taxon>Actinomycetota</taxon>
        <taxon>Actinomycetes</taxon>
        <taxon>Micrococcales</taxon>
        <taxon>Microbacteriaceae</taxon>
        <taxon>Microbacterium</taxon>
    </lineage>
</organism>
<evidence type="ECO:0000256" key="1">
    <source>
        <dbReference type="SAM" id="MobiDB-lite"/>
    </source>
</evidence>